<dbReference type="InterPro" id="IPR001633">
    <property type="entry name" value="EAL_dom"/>
</dbReference>
<dbReference type="InterPro" id="IPR011006">
    <property type="entry name" value="CheY-like_superfamily"/>
</dbReference>
<dbReference type="InterPro" id="IPR029787">
    <property type="entry name" value="Nucleotide_cyclase"/>
</dbReference>
<proteinExistence type="predicted"/>
<comment type="cofactor">
    <cofactor evidence="1">
        <name>Mg(2+)</name>
        <dbReference type="ChEBI" id="CHEBI:18420"/>
    </cofactor>
</comment>
<dbReference type="SUPFAM" id="SSF141868">
    <property type="entry name" value="EAL domain-like"/>
    <property type="match status" value="1"/>
</dbReference>
<dbReference type="SMART" id="SM00091">
    <property type="entry name" value="PAS"/>
    <property type="match status" value="4"/>
</dbReference>
<dbReference type="PROSITE" id="PS50887">
    <property type="entry name" value="GGDEF"/>
    <property type="match status" value="1"/>
</dbReference>
<dbReference type="InterPro" id="IPR013767">
    <property type="entry name" value="PAS_fold"/>
</dbReference>
<dbReference type="Pfam" id="PF00990">
    <property type="entry name" value="GGDEF"/>
    <property type="match status" value="1"/>
</dbReference>
<feature type="modified residue" description="4-aspartylphosphate" evidence="4">
    <location>
        <position position="1173"/>
    </location>
</feature>
<dbReference type="InterPro" id="IPR000700">
    <property type="entry name" value="PAS-assoc_C"/>
</dbReference>
<dbReference type="InterPro" id="IPR029016">
    <property type="entry name" value="GAF-like_dom_sf"/>
</dbReference>
<evidence type="ECO:0000259" key="6">
    <source>
        <dbReference type="PROSITE" id="PS50110"/>
    </source>
</evidence>
<dbReference type="CDD" id="cd00130">
    <property type="entry name" value="PAS"/>
    <property type="match status" value="3"/>
</dbReference>
<dbReference type="SUPFAM" id="SSF55073">
    <property type="entry name" value="Nucleotide cyclase"/>
    <property type="match status" value="1"/>
</dbReference>
<dbReference type="KEGG" id="hch:HCH_06013"/>
<dbReference type="InterPro" id="IPR035919">
    <property type="entry name" value="EAL_sf"/>
</dbReference>
<dbReference type="GO" id="GO:0016301">
    <property type="term" value="F:kinase activity"/>
    <property type="evidence" value="ECO:0007669"/>
    <property type="project" value="UniProtKB-KW"/>
</dbReference>
<dbReference type="SUPFAM" id="SSF55781">
    <property type="entry name" value="GAF domain-like"/>
    <property type="match status" value="1"/>
</dbReference>
<dbReference type="eggNOG" id="COG2203">
    <property type="taxonomic scope" value="Bacteria"/>
</dbReference>
<keyword evidence="4" id="KW-0597">Phosphoprotein</keyword>
<dbReference type="GO" id="GO:0000160">
    <property type="term" value="P:phosphorelay signal transduction system"/>
    <property type="evidence" value="ECO:0007669"/>
    <property type="project" value="InterPro"/>
</dbReference>
<dbReference type="AlphaFoldDB" id="Q2S9L1"/>
<dbReference type="STRING" id="349521.HCH_06013"/>
<dbReference type="CDD" id="cd01949">
    <property type="entry name" value="GGDEF"/>
    <property type="match status" value="1"/>
</dbReference>
<evidence type="ECO:0000259" key="9">
    <source>
        <dbReference type="PROSITE" id="PS50883"/>
    </source>
</evidence>
<keyword evidence="2" id="KW-0808">Transferase</keyword>
<dbReference type="InterPro" id="IPR000014">
    <property type="entry name" value="PAS"/>
</dbReference>
<feature type="domain" description="PAS" evidence="7">
    <location>
        <begin position="276"/>
        <end position="321"/>
    </location>
</feature>
<dbReference type="RefSeq" id="WP_011399721.1">
    <property type="nucleotide sequence ID" value="NC_007645.1"/>
</dbReference>
<reference evidence="11 12" key="1">
    <citation type="journal article" date="2005" name="Nucleic Acids Res.">
        <title>Genomic blueprint of Hahella chejuensis, a marine microbe producing an algicidal agent.</title>
        <authorList>
            <person name="Jeong H."/>
            <person name="Yim J.H."/>
            <person name="Lee C."/>
            <person name="Choi S.-H."/>
            <person name="Park Y.K."/>
            <person name="Yoon S.H."/>
            <person name="Hur C.-G."/>
            <person name="Kang H.-Y."/>
            <person name="Kim D."/>
            <person name="Lee H.H."/>
            <person name="Park K.H."/>
            <person name="Park S.-H."/>
            <person name="Park H.-S."/>
            <person name="Lee H.K."/>
            <person name="Oh T.K."/>
            <person name="Kim J.F."/>
        </authorList>
    </citation>
    <scope>NUCLEOTIDE SEQUENCE [LARGE SCALE GENOMIC DNA]</scope>
    <source>
        <strain evidence="11 12">KCTC 2396</strain>
    </source>
</reference>
<feature type="domain" description="PAS" evidence="7">
    <location>
        <begin position="555"/>
        <end position="628"/>
    </location>
</feature>
<dbReference type="Pfam" id="PF13185">
    <property type="entry name" value="GAF_2"/>
    <property type="match status" value="1"/>
</dbReference>
<dbReference type="PROSITE" id="PS50112">
    <property type="entry name" value="PAS"/>
    <property type="match status" value="3"/>
</dbReference>
<evidence type="ECO:0000259" key="7">
    <source>
        <dbReference type="PROSITE" id="PS50112"/>
    </source>
</evidence>
<dbReference type="PANTHER" id="PTHR44757">
    <property type="entry name" value="DIGUANYLATE CYCLASE DGCP"/>
    <property type="match status" value="1"/>
</dbReference>
<protein>
    <submittedName>
        <fullName evidence="11">Predicted signal transduction protein containing a membrane domain, an EAL and a GGDEF domain</fullName>
    </submittedName>
</protein>
<dbReference type="Gene3D" id="3.40.50.2300">
    <property type="match status" value="1"/>
</dbReference>
<dbReference type="InterPro" id="IPR052155">
    <property type="entry name" value="Biofilm_reg_signaling"/>
</dbReference>
<dbReference type="NCBIfam" id="TIGR00254">
    <property type="entry name" value="GGDEF"/>
    <property type="match status" value="1"/>
</dbReference>
<dbReference type="SMART" id="SM00448">
    <property type="entry name" value="REC"/>
    <property type="match status" value="1"/>
</dbReference>
<dbReference type="SMART" id="SM00086">
    <property type="entry name" value="PAC"/>
    <property type="match status" value="2"/>
</dbReference>
<dbReference type="InterPro" id="IPR013656">
    <property type="entry name" value="PAS_4"/>
</dbReference>
<dbReference type="Proteomes" id="UP000000238">
    <property type="component" value="Chromosome"/>
</dbReference>
<dbReference type="HOGENOM" id="CLU_000445_70_20_6"/>
<feature type="compositionally biased region" description="Polar residues" evidence="5">
    <location>
        <begin position="1"/>
        <end position="10"/>
    </location>
</feature>
<evidence type="ECO:0000313" key="11">
    <source>
        <dbReference type="EMBL" id="ABC32663.1"/>
    </source>
</evidence>
<feature type="domain" description="Response regulatory" evidence="6">
    <location>
        <begin position="1125"/>
        <end position="1239"/>
    </location>
</feature>
<dbReference type="Pfam" id="PF00989">
    <property type="entry name" value="PAS"/>
    <property type="match status" value="1"/>
</dbReference>
<dbReference type="InterPro" id="IPR043128">
    <property type="entry name" value="Rev_trsase/Diguanyl_cyclase"/>
</dbReference>
<gene>
    <name evidence="11" type="ordered locus">HCH_06013</name>
</gene>
<keyword evidence="12" id="KW-1185">Reference proteome</keyword>
<dbReference type="Pfam" id="PF00563">
    <property type="entry name" value="EAL"/>
    <property type="match status" value="1"/>
</dbReference>
<dbReference type="Pfam" id="PF13426">
    <property type="entry name" value="PAS_9"/>
    <property type="match status" value="1"/>
</dbReference>
<dbReference type="PANTHER" id="PTHR44757:SF2">
    <property type="entry name" value="BIOFILM ARCHITECTURE MAINTENANCE PROTEIN MBAA"/>
    <property type="match status" value="1"/>
</dbReference>
<feature type="domain" description="PAC" evidence="8">
    <location>
        <begin position="115"/>
        <end position="167"/>
    </location>
</feature>
<dbReference type="eggNOG" id="COG5001">
    <property type="taxonomic scope" value="Bacteria"/>
</dbReference>
<dbReference type="InterPro" id="IPR001610">
    <property type="entry name" value="PAC"/>
</dbReference>
<name>Q2S9L1_HAHCH</name>
<evidence type="ECO:0000256" key="1">
    <source>
        <dbReference type="ARBA" id="ARBA00001946"/>
    </source>
</evidence>
<dbReference type="CDD" id="cd01948">
    <property type="entry name" value="EAL"/>
    <property type="match status" value="1"/>
</dbReference>
<feature type="domain" description="PAC" evidence="8">
    <location>
        <begin position="628"/>
        <end position="683"/>
    </location>
</feature>
<dbReference type="OrthoDB" id="5777683at2"/>
<dbReference type="Gene3D" id="3.30.70.270">
    <property type="match status" value="1"/>
</dbReference>
<dbReference type="GO" id="GO:0006355">
    <property type="term" value="P:regulation of DNA-templated transcription"/>
    <property type="evidence" value="ECO:0007669"/>
    <property type="project" value="InterPro"/>
</dbReference>
<feature type="domain" description="PAS" evidence="7">
    <location>
        <begin position="42"/>
        <end position="112"/>
    </location>
</feature>
<dbReference type="SUPFAM" id="SSF55785">
    <property type="entry name" value="PYP-like sensor domain (PAS domain)"/>
    <property type="match status" value="3"/>
</dbReference>
<dbReference type="InterPro" id="IPR003018">
    <property type="entry name" value="GAF"/>
</dbReference>
<feature type="region of interest" description="Disordered" evidence="5">
    <location>
        <begin position="1"/>
        <end position="30"/>
    </location>
</feature>
<dbReference type="PROSITE" id="PS50110">
    <property type="entry name" value="RESPONSE_REGULATORY"/>
    <property type="match status" value="1"/>
</dbReference>
<evidence type="ECO:0000259" key="10">
    <source>
        <dbReference type="PROSITE" id="PS50887"/>
    </source>
</evidence>
<dbReference type="SUPFAM" id="SSF52172">
    <property type="entry name" value="CheY-like"/>
    <property type="match status" value="1"/>
</dbReference>
<dbReference type="FunFam" id="3.30.70.270:FF:000001">
    <property type="entry name" value="Diguanylate cyclase domain protein"/>
    <property type="match status" value="1"/>
</dbReference>
<sequence>MPKNTRNSGRLRQPQAHAGSRPEKALPSGRRAVKGPFLAVPHEARFQYILDDIPELICRWKPDGAITYVNAQYCRYFGSSRSALIGKSIFTLSPPEECSVIHEQMRRISQTSPVSQQERRVIDGRGAQRWLLWTDRGIFDSQGRVLEFQSIGRDITDSRETNEQIGSMASLATLSPHPIMRATSNGAIIYVNYAAAEFLKLWGTAIGEAIPSSWSPTLQKVIKSGDTATLELERNSRHFLLTLSCDRSSSSREKVANIYITDISQQKQNEVALRQSENRLGALVSAEADSILVIDDAGVIRFANPAAERIFGKPKEMLIGQAFGVPCLTGDYAEVEFPRGGKRIAEMRAQPLPWNDIQAHLITLHDVTDHRKREHLLQRRNRTLAVLTACDHHLVRENDERHLIESFCRQLVGVGRHQTAWFGWVNDGRLDTSGNIILAGDETPFLLVKERLRLALDENDPVTRALREGRSVTQHNLSGLYGASISADAPPLSQSMIVLPVGKSPETLGVMVIYSEYAEAFDHEEIELLEQLADDLYYGVVSLRTRHAREKAEESLRLRNRAVESTPNGILILNARRPDLPLVYVNPAFERITGYSSDEVLGKGPFFLQSDIDEDRRRESLHFLIRNREEGCVLLRNQRKDGSPFWNELHIAPVYDDRRMLTHFVAVINDVTESRHYQEQLEYQATHDDLTGLPNRNMMRDRLGQELWRAARNKHKVAIVFLDIDQFKLINDSLGHNAGDAMLKVIAKRLTGMARASDTVVRYGGDEFVIILPDISPPEKVASFISRLMEVIAQSIQLDHRDIHVSASIGVSIYPQDGDHPEVLIKNADIAMYLAKEEGRNRFHFFTEDLNKTAMERLDLEVRLRAALDKQQFHLEYQPQVDLRSGVITGVEALLRWREPELGDIPPGKFIPIAEETGLIGAIGEWVLHAACVQAKAWSDLVAHPLTMSINLSAKQLTMARFDSALHSILTDTAVDCRYIEIELTESAIMRNVNEMRERLNILKEQGLKLAVDDFGVGYSSFSHLRSFSFDRLKLDITFVRDITTDPNTASIARTVMSMARSMHMQVVAEGIETEAQLRYLQRLGCDVGQGFFLGRPACAQSIEALLASPRIRSVRPPPSTAARNLLVLDDEMNVGSAIKRLLRHQFNVFHATTSRQAFDIMARTPIQVVISDQRMPDMSGTEFLNRVKELHPNAIRLILTGYVDMETITEAVNKGWIFKFLTKPWQDDKLLQVVTEAFEQYEKEHQTRLLDTASGVGDAARA</sequence>
<dbReference type="NCBIfam" id="TIGR00229">
    <property type="entry name" value="sensory_box"/>
    <property type="match status" value="3"/>
</dbReference>
<dbReference type="EMBL" id="CP000155">
    <property type="protein sequence ID" value="ABC32663.1"/>
    <property type="molecule type" value="Genomic_DNA"/>
</dbReference>
<evidence type="ECO:0000256" key="4">
    <source>
        <dbReference type="PROSITE-ProRule" id="PRU00169"/>
    </source>
</evidence>
<dbReference type="PROSITE" id="PS50113">
    <property type="entry name" value="PAC"/>
    <property type="match status" value="2"/>
</dbReference>
<keyword evidence="3" id="KW-0418">Kinase</keyword>
<evidence type="ECO:0000256" key="2">
    <source>
        <dbReference type="ARBA" id="ARBA00022679"/>
    </source>
</evidence>
<dbReference type="InterPro" id="IPR035965">
    <property type="entry name" value="PAS-like_dom_sf"/>
</dbReference>
<evidence type="ECO:0000256" key="3">
    <source>
        <dbReference type="ARBA" id="ARBA00022777"/>
    </source>
</evidence>
<dbReference type="SMART" id="SM00267">
    <property type="entry name" value="GGDEF"/>
    <property type="match status" value="1"/>
</dbReference>
<evidence type="ECO:0000313" key="12">
    <source>
        <dbReference type="Proteomes" id="UP000000238"/>
    </source>
</evidence>
<accession>Q2S9L1</accession>
<dbReference type="SMART" id="SM00052">
    <property type="entry name" value="EAL"/>
    <property type="match status" value="1"/>
</dbReference>
<organism evidence="11 12">
    <name type="scientific">Hahella chejuensis (strain KCTC 2396)</name>
    <dbReference type="NCBI Taxonomy" id="349521"/>
    <lineage>
        <taxon>Bacteria</taxon>
        <taxon>Pseudomonadati</taxon>
        <taxon>Pseudomonadota</taxon>
        <taxon>Gammaproteobacteria</taxon>
        <taxon>Oceanospirillales</taxon>
        <taxon>Hahellaceae</taxon>
        <taxon>Hahella</taxon>
    </lineage>
</organism>
<dbReference type="PROSITE" id="PS50883">
    <property type="entry name" value="EAL"/>
    <property type="match status" value="1"/>
</dbReference>
<dbReference type="Gene3D" id="3.20.20.450">
    <property type="entry name" value="EAL domain"/>
    <property type="match status" value="1"/>
</dbReference>
<dbReference type="Pfam" id="PF00072">
    <property type="entry name" value="Response_reg"/>
    <property type="match status" value="1"/>
</dbReference>
<dbReference type="InterPro" id="IPR000160">
    <property type="entry name" value="GGDEF_dom"/>
</dbReference>
<dbReference type="Gene3D" id="3.30.450.40">
    <property type="match status" value="1"/>
</dbReference>
<dbReference type="Pfam" id="PF08448">
    <property type="entry name" value="PAS_4"/>
    <property type="match status" value="1"/>
</dbReference>
<dbReference type="eggNOG" id="COG2202">
    <property type="taxonomic scope" value="Bacteria"/>
</dbReference>
<dbReference type="CDD" id="cd17569">
    <property type="entry name" value="REC_HupR-like"/>
    <property type="match status" value="1"/>
</dbReference>
<evidence type="ECO:0000259" key="8">
    <source>
        <dbReference type="PROSITE" id="PS50113"/>
    </source>
</evidence>
<feature type="domain" description="GGDEF" evidence="10">
    <location>
        <begin position="715"/>
        <end position="848"/>
    </location>
</feature>
<evidence type="ECO:0000256" key="5">
    <source>
        <dbReference type="SAM" id="MobiDB-lite"/>
    </source>
</evidence>
<dbReference type="Gene3D" id="3.30.450.20">
    <property type="entry name" value="PAS domain"/>
    <property type="match status" value="4"/>
</dbReference>
<dbReference type="InterPro" id="IPR001789">
    <property type="entry name" value="Sig_transdc_resp-reg_receiver"/>
</dbReference>
<feature type="domain" description="EAL" evidence="9">
    <location>
        <begin position="857"/>
        <end position="1111"/>
    </location>
</feature>